<feature type="transmembrane region" description="Helical" evidence="6">
    <location>
        <begin position="231"/>
        <end position="251"/>
    </location>
</feature>
<dbReference type="PANTHER" id="PTHR32322:SF2">
    <property type="entry name" value="EAMA DOMAIN-CONTAINING PROTEIN"/>
    <property type="match status" value="1"/>
</dbReference>
<dbReference type="Pfam" id="PF00892">
    <property type="entry name" value="EamA"/>
    <property type="match status" value="2"/>
</dbReference>
<feature type="domain" description="EamA" evidence="7">
    <location>
        <begin position="164"/>
        <end position="301"/>
    </location>
</feature>
<proteinExistence type="inferred from homology"/>
<evidence type="ECO:0000256" key="6">
    <source>
        <dbReference type="SAM" id="Phobius"/>
    </source>
</evidence>
<keyword evidence="9" id="KW-1185">Reference proteome</keyword>
<protein>
    <submittedName>
        <fullName evidence="8">EamA family transporter</fullName>
    </submittedName>
</protein>
<feature type="transmembrane region" description="Helical" evidence="6">
    <location>
        <begin position="12"/>
        <end position="32"/>
    </location>
</feature>
<keyword evidence="3 6" id="KW-0812">Transmembrane</keyword>
<dbReference type="InterPro" id="IPR037185">
    <property type="entry name" value="EmrE-like"/>
</dbReference>
<feature type="transmembrane region" description="Helical" evidence="6">
    <location>
        <begin position="285"/>
        <end position="302"/>
    </location>
</feature>
<evidence type="ECO:0000256" key="4">
    <source>
        <dbReference type="ARBA" id="ARBA00022989"/>
    </source>
</evidence>
<accession>A0A2T3HJ03</accession>
<feature type="transmembrane region" description="Helical" evidence="6">
    <location>
        <begin position="129"/>
        <end position="148"/>
    </location>
</feature>
<dbReference type="RefSeq" id="WP_107216752.1">
    <property type="nucleotide sequence ID" value="NZ_KZ686270.1"/>
</dbReference>
<feature type="transmembrane region" description="Helical" evidence="6">
    <location>
        <begin position="100"/>
        <end position="117"/>
    </location>
</feature>
<dbReference type="Proteomes" id="UP000240912">
    <property type="component" value="Unassembled WGS sequence"/>
</dbReference>
<comment type="similarity">
    <text evidence="2">Belongs to the EamA transporter family.</text>
</comment>
<evidence type="ECO:0000256" key="2">
    <source>
        <dbReference type="ARBA" id="ARBA00007362"/>
    </source>
</evidence>
<organism evidence="8 9">
    <name type="scientific">Pedobacter yulinensis</name>
    <dbReference type="NCBI Taxonomy" id="2126353"/>
    <lineage>
        <taxon>Bacteria</taxon>
        <taxon>Pseudomonadati</taxon>
        <taxon>Bacteroidota</taxon>
        <taxon>Sphingobacteriia</taxon>
        <taxon>Sphingobacteriales</taxon>
        <taxon>Sphingobacteriaceae</taxon>
        <taxon>Pedobacter</taxon>
    </lineage>
</organism>
<evidence type="ECO:0000313" key="9">
    <source>
        <dbReference type="Proteomes" id="UP000240912"/>
    </source>
</evidence>
<dbReference type="InterPro" id="IPR050638">
    <property type="entry name" value="AA-Vitamin_Transporters"/>
</dbReference>
<evidence type="ECO:0000256" key="1">
    <source>
        <dbReference type="ARBA" id="ARBA00004141"/>
    </source>
</evidence>
<comment type="caution">
    <text evidence="8">The sequence shown here is derived from an EMBL/GenBank/DDBJ whole genome shotgun (WGS) entry which is preliminary data.</text>
</comment>
<dbReference type="InterPro" id="IPR000620">
    <property type="entry name" value="EamA_dom"/>
</dbReference>
<dbReference type="EMBL" id="PYLS01000006">
    <property type="protein sequence ID" value="PST82435.1"/>
    <property type="molecule type" value="Genomic_DNA"/>
</dbReference>
<dbReference type="GO" id="GO:0016020">
    <property type="term" value="C:membrane"/>
    <property type="evidence" value="ECO:0007669"/>
    <property type="project" value="UniProtKB-SubCell"/>
</dbReference>
<feature type="transmembrane region" description="Helical" evidence="6">
    <location>
        <begin position="73"/>
        <end position="94"/>
    </location>
</feature>
<evidence type="ECO:0000259" key="7">
    <source>
        <dbReference type="Pfam" id="PF00892"/>
    </source>
</evidence>
<dbReference type="SUPFAM" id="SSF103481">
    <property type="entry name" value="Multidrug resistance efflux transporter EmrE"/>
    <property type="match status" value="2"/>
</dbReference>
<evidence type="ECO:0000256" key="5">
    <source>
        <dbReference type="ARBA" id="ARBA00023136"/>
    </source>
</evidence>
<dbReference type="PANTHER" id="PTHR32322">
    <property type="entry name" value="INNER MEMBRANE TRANSPORTER"/>
    <property type="match status" value="1"/>
</dbReference>
<comment type="subcellular location">
    <subcellularLocation>
        <location evidence="1">Membrane</location>
        <topology evidence="1">Multi-pass membrane protein</topology>
    </subcellularLocation>
</comment>
<reference evidence="8 9" key="1">
    <citation type="submission" date="2018-03" db="EMBL/GenBank/DDBJ databases">
        <authorList>
            <person name="Keele B.F."/>
        </authorList>
    </citation>
    <scope>NUCLEOTIDE SEQUENCE [LARGE SCALE GENOMIC DNA]</scope>
    <source>
        <strain evidence="8 9">YL28-9</strain>
    </source>
</reference>
<keyword evidence="4 6" id="KW-1133">Transmembrane helix</keyword>
<sequence>MTPNLKPKAATLYIVIAFAIVYVVWGSTYFFIRMAVEGFPPMLMGAVRYILAGLLLLGWCALRKQPIWNFRDVINSGVGGILMLFIANGIVIWVEQVLPSAMVAIMVSANPVWLVVLDKANWRVNLRNPATLLGLITGFAGVLLLFGQELGQQTAHVTAGYFQGIILLALAPVAWAAGSLWSKGKTSNSPVSVNTAWQMIIAGLAFLPMSALNNEFAAFDAQAVPLRSWLAILYLILFGSIAAFSSYVWLLKVRSATQVGTHSYVNPVIAVLLGVFFAGEHIGFWHIAGLVVILFSVLLINLDKYLKRSLQGSPGRSPFNWMRRRSRTTTCVE</sequence>
<name>A0A2T3HJ03_9SPHI</name>
<feature type="transmembrane region" description="Helical" evidence="6">
    <location>
        <begin position="193"/>
        <end position="211"/>
    </location>
</feature>
<gene>
    <name evidence="8" type="ORF">C7T94_14865</name>
</gene>
<feature type="transmembrane region" description="Helical" evidence="6">
    <location>
        <begin position="38"/>
        <end position="61"/>
    </location>
</feature>
<dbReference type="OrthoDB" id="9812547at2"/>
<feature type="domain" description="EamA" evidence="7">
    <location>
        <begin position="15"/>
        <end position="146"/>
    </location>
</feature>
<evidence type="ECO:0000256" key="3">
    <source>
        <dbReference type="ARBA" id="ARBA00022692"/>
    </source>
</evidence>
<evidence type="ECO:0000313" key="8">
    <source>
        <dbReference type="EMBL" id="PST82435.1"/>
    </source>
</evidence>
<feature type="transmembrane region" description="Helical" evidence="6">
    <location>
        <begin position="160"/>
        <end position="181"/>
    </location>
</feature>
<keyword evidence="5 6" id="KW-0472">Membrane</keyword>
<feature type="transmembrane region" description="Helical" evidence="6">
    <location>
        <begin position="263"/>
        <end position="279"/>
    </location>
</feature>
<dbReference type="AlphaFoldDB" id="A0A2T3HJ03"/>